<dbReference type="EMBL" id="JAVDQG010000002">
    <property type="protein sequence ID" value="MDR6224960.1"/>
    <property type="molecule type" value="Genomic_DNA"/>
</dbReference>
<organism evidence="1 2">
    <name type="scientific">Desmospora profundinema</name>
    <dbReference type="NCBI Taxonomy" id="1571184"/>
    <lineage>
        <taxon>Bacteria</taxon>
        <taxon>Bacillati</taxon>
        <taxon>Bacillota</taxon>
        <taxon>Bacilli</taxon>
        <taxon>Bacillales</taxon>
        <taxon>Thermoactinomycetaceae</taxon>
        <taxon>Desmospora</taxon>
    </lineage>
</organism>
<dbReference type="InterPro" id="IPR007710">
    <property type="entry name" value="Nucleoside_deoxyribTrfase"/>
</dbReference>
<dbReference type="Pfam" id="PF05014">
    <property type="entry name" value="Nuc_deoxyrib_tr"/>
    <property type="match status" value="1"/>
</dbReference>
<dbReference type="SUPFAM" id="SSF52309">
    <property type="entry name" value="N-(deoxy)ribosyltransferase-like"/>
    <property type="match status" value="1"/>
</dbReference>
<keyword evidence="1" id="KW-0808">Transferase</keyword>
<dbReference type="GO" id="GO:0050144">
    <property type="term" value="F:nucleoside deoxyribosyltransferase activity"/>
    <property type="evidence" value="ECO:0007669"/>
    <property type="project" value="UniProtKB-EC"/>
</dbReference>
<evidence type="ECO:0000313" key="2">
    <source>
        <dbReference type="Proteomes" id="UP001185012"/>
    </source>
</evidence>
<proteinExistence type="predicted"/>
<dbReference type="Gene3D" id="3.40.50.450">
    <property type="match status" value="1"/>
</dbReference>
<dbReference type="Proteomes" id="UP001185012">
    <property type="component" value="Unassembled WGS sequence"/>
</dbReference>
<protein>
    <submittedName>
        <fullName evidence="1">Nucleoside deoxyribosyltransferase</fullName>
        <ecNumber evidence="1">2.4.2.6</ecNumber>
    </submittedName>
</protein>
<keyword evidence="1" id="KW-0328">Glycosyltransferase</keyword>
<accession>A0ABU1IJK3</accession>
<name>A0ABU1IJK3_9BACL</name>
<gene>
    <name evidence="1" type="ORF">JOE21_000951</name>
</gene>
<reference evidence="1 2" key="1">
    <citation type="submission" date="2023-07" db="EMBL/GenBank/DDBJ databases">
        <title>Genomic Encyclopedia of Type Strains, Phase IV (KMG-IV): sequencing the most valuable type-strain genomes for metagenomic binning, comparative biology and taxonomic classification.</title>
        <authorList>
            <person name="Goeker M."/>
        </authorList>
    </citation>
    <scope>NUCLEOTIDE SEQUENCE [LARGE SCALE GENOMIC DNA]</scope>
    <source>
        <strain evidence="1 2">DSM 45903</strain>
    </source>
</reference>
<dbReference type="RefSeq" id="WP_309862986.1">
    <property type="nucleotide sequence ID" value="NZ_JAVDQG010000002.1"/>
</dbReference>
<sequence>MKRQLRSGIHMRRKVYLAGPFFNPEQIRLVAMLEGLLAIKGLNVHSPRKHQSPLPFGSMGFRKQTFASDLRAIKRTDIVFAVYNDEDPGTMWEIGFSYSLGKPVILLNTKEKRLNLMIAESLHAYLNSLNQVLRYNFNRLPRIPYTGPII</sequence>
<comment type="caution">
    <text evidence="1">The sequence shown here is derived from an EMBL/GenBank/DDBJ whole genome shotgun (WGS) entry which is preliminary data.</text>
</comment>
<dbReference type="EC" id="2.4.2.6" evidence="1"/>
<evidence type="ECO:0000313" key="1">
    <source>
        <dbReference type="EMBL" id="MDR6224960.1"/>
    </source>
</evidence>
<keyword evidence="2" id="KW-1185">Reference proteome</keyword>